<dbReference type="EnsemblMetazoa" id="RPRC003364-RA">
    <property type="protein sequence ID" value="RPRC003364-PA"/>
    <property type="gene ID" value="RPRC003364"/>
</dbReference>
<protein>
    <submittedName>
        <fullName evidence="1">Uncharacterized protein</fullName>
    </submittedName>
</protein>
<reference evidence="1" key="1">
    <citation type="submission" date="2015-05" db="UniProtKB">
        <authorList>
            <consortium name="EnsemblMetazoa"/>
        </authorList>
    </citation>
    <scope>IDENTIFICATION</scope>
</reference>
<proteinExistence type="predicted"/>
<dbReference type="EMBL" id="ACPB03010763">
    <property type="status" value="NOT_ANNOTATED_CDS"/>
    <property type="molecule type" value="Genomic_DNA"/>
</dbReference>
<dbReference type="HOGENOM" id="CLU_1024204_0_0_1"/>
<evidence type="ECO:0000313" key="1">
    <source>
        <dbReference type="EnsemblMetazoa" id="RPRC003364-PA"/>
    </source>
</evidence>
<evidence type="ECO:0000313" key="2">
    <source>
        <dbReference type="Proteomes" id="UP000015103"/>
    </source>
</evidence>
<dbReference type="AlphaFoldDB" id="T1HH41"/>
<sequence length="272" mass="28530">MQFFIEVAAAATSNVSSNSHRDVGGLVGSMVGSVVENVNMSVTGVSGVGVPTIGVSASVPRQPQPATTGPTVLTLLNKTGVATQTPAFHQQHVTVQPATPAHQFQQPNQHQAQIQAQQHKLVTRKMTISNLIGSRLRPVPSNSCSAIRIPLSTIASQLTPHQQELQVTPDLQPLQQTISVQAYGPHFHPLSGVNLKGLKATSAGMRGFVSGTASSQALHMLSASKEPVGSQPAQQANQVASSLSLSLPGLSALLAVERGYVNLGSFLCSYYY</sequence>
<keyword evidence="2" id="KW-1185">Reference proteome</keyword>
<name>T1HH41_RHOPR</name>
<organism evidence="1 2">
    <name type="scientific">Rhodnius prolixus</name>
    <name type="common">Triatomid bug</name>
    <dbReference type="NCBI Taxonomy" id="13249"/>
    <lineage>
        <taxon>Eukaryota</taxon>
        <taxon>Metazoa</taxon>
        <taxon>Ecdysozoa</taxon>
        <taxon>Arthropoda</taxon>
        <taxon>Hexapoda</taxon>
        <taxon>Insecta</taxon>
        <taxon>Pterygota</taxon>
        <taxon>Neoptera</taxon>
        <taxon>Paraneoptera</taxon>
        <taxon>Hemiptera</taxon>
        <taxon>Heteroptera</taxon>
        <taxon>Panheteroptera</taxon>
        <taxon>Cimicomorpha</taxon>
        <taxon>Reduviidae</taxon>
        <taxon>Triatominae</taxon>
        <taxon>Rhodnius</taxon>
    </lineage>
</organism>
<dbReference type="InParanoid" id="T1HH41"/>
<dbReference type="Proteomes" id="UP000015103">
    <property type="component" value="Unassembled WGS sequence"/>
</dbReference>
<dbReference type="VEuPathDB" id="VectorBase:RPRC003364"/>
<accession>T1HH41</accession>